<accession>A0ABZ2Y7E4</accession>
<feature type="transmembrane region" description="Helical" evidence="1">
    <location>
        <begin position="235"/>
        <end position="255"/>
    </location>
</feature>
<evidence type="ECO:0000313" key="3">
    <source>
        <dbReference type="Proteomes" id="UP001486565"/>
    </source>
</evidence>
<reference evidence="2 3" key="1">
    <citation type="submission" date="2023-03" db="EMBL/GenBank/DDBJ databases">
        <title>Novel Species.</title>
        <authorList>
            <person name="Ma S."/>
        </authorList>
    </citation>
    <scope>NUCLEOTIDE SEQUENCE [LARGE SCALE GENOMIC DNA]</scope>
    <source>
        <strain evidence="2 3">LIND6LT2</strain>
    </source>
</reference>
<dbReference type="RefSeq" id="WP_341878099.1">
    <property type="nucleotide sequence ID" value="NZ_CP121687.1"/>
</dbReference>
<proteinExistence type="predicted"/>
<keyword evidence="1" id="KW-0472">Membrane</keyword>
<evidence type="ECO:0000313" key="2">
    <source>
        <dbReference type="EMBL" id="WZL71135.1"/>
    </source>
</evidence>
<keyword evidence="1" id="KW-0812">Transmembrane</keyword>
<evidence type="ECO:0000256" key="1">
    <source>
        <dbReference type="SAM" id="Phobius"/>
    </source>
</evidence>
<dbReference type="EMBL" id="CP121687">
    <property type="protein sequence ID" value="WZL71135.1"/>
    <property type="molecule type" value="Genomic_DNA"/>
</dbReference>
<name>A0ABZ2Y7E4_9FIRM</name>
<protein>
    <submittedName>
        <fullName evidence="2">Uncharacterized protein</fullName>
    </submittedName>
</protein>
<gene>
    <name evidence="2" type="ORF">QBE51_06360</name>
</gene>
<organism evidence="2 3">
    <name type="scientific">Defluviitalea saccharophila</name>
    <dbReference type="NCBI Taxonomy" id="879970"/>
    <lineage>
        <taxon>Bacteria</taxon>
        <taxon>Bacillati</taxon>
        <taxon>Bacillota</taxon>
        <taxon>Clostridia</taxon>
        <taxon>Lachnospirales</taxon>
        <taxon>Defluviitaleaceae</taxon>
        <taxon>Defluviitalea</taxon>
    </lineage>
</organism>
<keyword evidence="3" id="KW-1185">Reference proteome</keyword>
<dbReference type="Proteomes" id="UP001486565">
    <property type="component" value="Chromosome"/>
</dbReference>
<sequence length="287" mass="33288">MILSNNNEEKYFVLTTSESTDIYKCHICRKMNSNSNQLFLVNEYYTNQITNSYLTIFTQLQGLKNFKSFTEIFTKDSKVYVVFNYINASLLKSKIENENPSIEERFKFLEAFCIALMKVEMLPLPLKCELLDSSNVNINSNDEIYFNYSLKLHKKANYVTSLDFTNRISDIIKMIFYNTKMPLCVRAIVNRLDEGSLNKLSNLYTAVQKLKDEYPQEKLDEELKSIALKKKNKRLIACIASIILLIGIPSTYYYLVRSEVIPAINIIKQDAPSQIINKIGTVEIKDY</sequence>
<keyword evidence="1" id="KW-1133">Transmembrane helix</keyword>